<keyword evidence="2" id="KW-0732">Signal</keyword>
<dbReference type="GeneID" id="93586061"/>
<feature type="signal peptide" evidence="2">
    <location>
        <begin position="1"/>
        <end position="28"/>
    </location>
</feature>
<dbReference type="VEuPathDB" id="FungiDB:DFL_003750"/>
<accession>A0A437A2W0</accession>
<keyword evidence="4" id="KW-1185">Reference proteome</keyword>
<evidence type="ECO:0000313" key="4">
    <source>
        <dbReference type="Proteomes" id="UP000283090"/>
    </source>
</evidence>
<feature type="compositionally biased region" description="Polar residues" evidence="1">
    <location>
        <begin position="354"/>
        <end position="365"/>
    </location>
</feature>
<dbReference type="Proteomes" id="UP000283090">
    <property type="component" value="Unassembled WGS sequence"/>
</dbReference>
<dbReference type="OrthoDB" id="5429903at2759"/>
<gene>
    <name evidence="3" type="ORF">DFL_003750</name>
</gene>
<evidence type="ECO:0000313" key="3">
    <source>
        <dbReference type="EMBL" id="RVD85427.1"/>
    </source>
</evidence>
<dbReference type="STRING" id="97331.A0A437A2W0"/>
<sequence>MAVPPGDKIHLLLLSLVLFLSLFDITLFIPHKEVTPARFHDTSIIKKWKTSTSISIGQRCRFTQSSTVTSADPELYKGYPIPTALQHILTPKICEKCPDQTVTNFRDPVTPHPELWVYGRITIFQWRVIEFWEQAFQNSQPAVYRVSQHGKPGKQASYIIGIALHTNSKITLGTSVTYNMASFVPHPTKVTIHNPEGGYQSTIHVARAPTAIPYMCTTRFQTAVYVTITQTVQLTDISIITDGSGSLIKASSVLPLPSPTTIKCATTWMHTNEQGSTLTLTLETSITVLITVPGCTQAGQPTPCTSSTLTGAQESSVDLSPDWPLSAGIQPSMGPQLSFSVPSEPPSGPGSSEAWQTTLSSTSISDVPGISPLPMLEPTVSTTASSNSESLPSITSASTSWYEMVTQTIYSGSASRTSMTIGDDGNPTAIIVLPTGLGGIRFTTILSGSATSETIAVGLDGAITVIEILPTRTLQVESNIADSTVLSPVFSVELGSQSSNGPSKLYE</sequence>
<feature type="region of interest" description="Disordered" evidence="1">
    <location>
        <begin position="300"/>
        <end position="393"/>
    </location>
</feature>
<evidence type="ECO:0000256" key="1">
    <source>
        <dbReference type="SAM" id="MobiDB-lite"/>
    </source>
</evidence>
<name>A0A437A2W0_ARTFL</name>
<dbReference type="EMBL" id="SAEB01000006">
    <property type="protein sequence ID" value="RVD85427.1"/>
    <property type="molecule type" value="Genomic_DNA"/>
</dbReference>
<protein>
    <submittedName>
        <fullName evidence="3">Uncharacterized protein</fullName>
    </submittedName>
</protein>
<dbReference type="AlphaFoldDB" id="A0A437A2W0"/>
<feature type="compositionally biased region" description="Polar residues" evidence="1">
    <location>
        <begin position="300"/>
        <end position="318"/>
    </location>
</feature>
<dbReference type="RefSeq" id="XP_067490971.1">
    <property type="nucleotide sequence ID" value="XM_067632732.1"/>
</dbReference>
<feature type="compositionally biased region" description="Polar residues" evidence="1">
    <location>
        <begin position="379"/>
        <end position="393"/>
    </location>
</feature>
<feature type="chain" id="PRO_5018966833" evidence="2">
    <location>
        <begin position="29"/>
        <end position="507"/>
    </location>
</feature>
<comment type="caution">
    <text evidence="3">The sequence shown here is derived from an EMBL/GenBank/DDBJ whole genome shotgun (WGS) entry which is preliminary data.</text>
</comment>
<evidence type="ECO:0000256" key="2">
    <source>
        <dbReference type="SAM" id="SignalP"/>
    </source>
</evidence>
<organism evidence="3 4">
    <name type="scientific">Arthrobotrys flagrans</name>
    <name type="common">Nematode-trapping fungus</name>
    <name type="synonym">Trichothecium flagrans</name>
    <dbReference type="NCBI Taxonomy" id="97331"/>
    <lineage>
        <taxon>Eukaryota</taxon>
        <taxon>Fungi</taxon>
        <taxon>Dikarya</taxon>
        <taxon>Ascomycota</taxon>
        <taxon>Pezizomycotina</taxon>
        <taxon>Orbiliomycetes</taxon>
        <taxon>Orbiliales</taxon>
        <taxon>Orbiliaceae</taxon>
        <taxon>Arthrobotrys</taxon>
    </lineage>
</organism>
<reference evidence="3 4" key="1">
    <citation type="submission" date="2019-01" db="EMBL/GenBank/DDBJ databases">
        <title>Intercellular communication is required for trap formation in the nematode-trapping fungus Duddingtonia flagrans.</title>
        <authorList>
            <person name="Youssar L."/>
            <person name="Wernet V."/>
            <person name="Hensel N."/>
            <person name="Hildebrandt H.-G."/>
            <person name="Fischer R."/>
        </authorList>
    </citation>
    <scope>NUCLEOTIDE SEQUENCE [LARGE SCALE GENOMIC DNA]</scope>
    <source>
        <strain evidence="3 4">CBS H-5679</strain>
    </source>
</reference>
<proteinExistence type="predicted"/>